<feature type="region of interest" description="Disordered" evidence="5">
    <location>
        <begin position="1"/>
        <end position="28"/>
    </location>
</feature>
<keyword evidence="3" id="KW-0547">Nucleotide-binding</keyword>
<evidence type="ECO:0000256" key="5">
    <source>
        <dbReference type="SAM" id="MobiDB-lite"/>
    </source>
</evidence>
<dbReference type="KEGG" id="ahel:Q31a_24160"/>
<dbReference type="InterPro" id="IPR025302">
    <property type="entry name" value="DrrA1/2-like_C"/>
</dbReference>
<dbReference type="PANTHER" id="PTHR43335:SF3">
    <property type="entry name" value="ABC TRANSPORTER"/>
    <property type="match status" value="1"/>
</dbReference>
<dbReference type="SMART" id="SM00382">
    <property type="entry name" value="AAA"/>
    <property type="match status" value="1"/>
</dbReference>
<dbReference type="InterPro" id="IPR003593">
    <property type="entry name" value="AAA+_ATPase"/>
</dbReference>
<keyword evidence="2" id="KW-0813">Transport</keyword>
<organism evidence="7 8">
    <name type="scientific">Aureliella helgolandensis</name>
    <dbReference type="NCBI Taxonomy" id="2527968"/>
    <lineage>
        <taxon>Bacteria</taxon>
        <taxon>Pseudomonadati</taxon>
        <taxon>Planctomycetota</taxon>
        <taxon>Planctomycetia</taxon>
        <taxon>Pirellulales</taxon>
        <taxon>Pirellulaceae</taxon>
        <taxon>Aureliella</taxon>
    </lineage>
</organism>
<dbReference type="EMBL" id="CP036298">
    <property type="protein sequence ID" value="QDV24103.1"/>
    <property type="molecule type" value="Genomic_DNA"/>
</dbReference>
<dbReference type="Pfam" id="PF00005">
    <property type="entry name" value="ABC_tran"/>
    <property type="match status" value="1"/>
</dbReference>
<name>A0A518G695_9BACT</name>
<evidence type="ECO:0000256" key="2">
    <source>
        <dbReference type="ARBA" id="ARBA00022448"/>
    </source>
</evidence>
<evidence type="ECO:0000256" key="4">
    <source>
        <dbReference type="ARBA" id="ARBA00022840"/>
    </source>
</evidence>
<dbReference type="Gene3D" id="3.40.50.300">
    <property type="entry name" value="P-loop containing nucleotide triphosphate hydrolases"/>
    <property type="match status" value="1"/>
</dbReference>
<feature type="domain" description="ABC transporter" evidence="6">
    <location>
        <begin position="43"/>
        <end position="273"/>
    </location>
</feature>
<dbReference type="InterPro" id="IPR003439">
    <property type="entry name" value="ABC_transporter-like_ATP-bd"/>
</dbReference>
<gene>
    <name evidence="7" type="primary">ybhF_2</name>
    <name evidence="7" type="ORF">Q31a_24160</name>
</gene>
<dbReference type="InterPro" id="IPR027417">
    <property type="entry name" value="P-loop_NTPase"/>
</dbReference>
<dbReference type="AlphaFoldDB" id="A0A518G695"/>
<dbReference type="Proteomes" id="UP000318017">
    <property type="component" value="Chromosome"/>
</dbReference>
<dbReference type="GO" id="GO:0016887">
    <property type="term" value="F:ATP hydrolysis activity"/>
    <property type="evidence" value="ECO:0007669"/>
    <property type="project" value="InterPro"/>
</dbReference>
<dbReference type="GO" id="GO:0005524">
    <property type="term" value="F:ATP binding"/>
    <property type="evidence" value="ECO:0007669"/>
    <property type="project" value="UniProtKB-KW"/>
</dbReference>
<reference evidence="7 8" key="1">
    <citation type="submission" date="2019-02" db="EMBL/GenBank/DDBJ databases">
        <title>Deep-cultivation of Planctomycetes and their phenomic and genomic characterization uncovers novel biology.</title>
        <authorList>
            <person name="Wiegand S."/>
            <person name="Jogler M."/>
            <person name="Boedeker C."/>
            <person name="Pinto D."/>
            <person name="Vollmers J."/>
            <person name="Rivas-Marin E."/>
            <person name="Kohn T."/>
            <person name="Peeters S.H."/>
            <person name="Heuer A."/>
            <person name="Rast P."/>
            <person name="Oberbeckmann S."/>
            <person name="Bunk B."/>
            <person name="Jeske O."/>
            <person name="Meyerdierks A."/>
            <person name="Storesund J.E."/>
            <person name="Kallscheuer N."/>
            <person name="Luecker S."/>
            <person name="Lage O.M."/>
            <person name="Pohl T."/>
            <person name="Merkel B.J."/>
            <person name="Hornburger P."/>
            <person name="Mueller R.-W."/>
            <person name="Bruemmer F."/>
            <person name="Labrenz M."/>
            <person name="Spormann A.M."/>
            <person name="Op den Camp H."/>
            <person name="Overmann J."/>
            <person name="Amann R."/>
            <person name="Jetten M.S.M."/>
            <person name="Mascher T."/>
            <person name="Medema M.H."/>
            <person name="Devos D.P."/>
            <person name="Kaster A.-K."/>
            <person name="Ovreas L."/>
            <person name="Rohde M."/>
            <person name="Galperin M.Y."/>
            <person name="Jogler C."/>
        </authorList>
    </citation>
    <scope>NUCLEOTIDE SEQUENCE [LARGE SCALE GENOMIC DNA]</scope>
    <source>
        <strain evidence="7 8">Q31a</strain>
    </source>
</reference>
<dbReference type="SUPFAM" id="SSF52540">
    <property type="entry name" value="P-loop containing nucleoside triphosphate hydrolases"/>
    <property type="match status" value="1"/>
</dbReference>
<evidence type="ECO:0000256" key="3">
    <source>
        <dbReference type="ARBA" id="ARBA00022741"/>
    </source>
</evidence>
<dbReference type="PANTHER" id="PTHR43335">
    <property type="entry name" value="ABC TRANSPORTER, ATP-BINDING PROTEIN"/>
    <property type="match status" value="1"/>
</dbReference>
<dbReference type="Pfam" id="PF13732">
    <property type="entry name" value="DrrA1-3_C"/>
    <property type="match status" value="1"/>
</dbReference>
<evidence type="ECO:0000313" key="8">
    <source>
        <dbReference type="Proteomes" id="UP000318017"/>
    </source>
</evidence>
<dbReference type="PROSITE" id="PS50893">
    <property type="entry name" value="ABC_TRANSPORTER_2"/>
    <property type="match status" value="1"/>
</dbReference>
<protein>
    <submittedName>
        <fullName evidence="7">Putative ABC transporter ATP-binding protein YbhF</fullName>
    </submittedName>
</protein>
<evidence type="ECO:0000259" key="6">
    <source>
        <dbReference type="PROSITE" id="PS50893"/>
    </source>
</evidence>
<keyword evidence="4 7" id="KW-0067">ATP-binding</keyword>
<evidence type="ECO:0000256" key="1">
    <source>
        <dbReference type="ARBA" id="ARBA00005417"/>
    </source>
</evidence>
<dbReference type="CDD" id="cd03230">
    <property type="entry name" value="ABC_DR_subfamily_A"/>
    <property type="match status" value="1"/>
</dbReference>
<evidence type="ECO:0000313" key="7">
    <source>
        <dbReference type="EMBL" id="QDV24103.1"/>
    </source>
</evidence>
<sequence>MYRHRSENLAENLPKSSSNALALPGPRSFAPVPRTPRLSRSMIEISEFGKDYGEFTAVGSISLKIEAGEMFGFIGPNGAGKSTTIRYLATLLKATRGDATVNGYSVNKDPMNVRRSIGYMPDDFGVYDGMKVWEFLDFFAVAYKIGRSQRKQVIMDVLELLDLGHKRDDFVNGLSRGMKQRLCLAKTLVHDPPVLILDEPTSGLDPRARIEVKALLKELRRMGKTVLISSHILSELADCCSSIGIIERGELLMSGPIDNVYRQIRRNRQVDIRFNGQVEAGVSILRSCPELRDIEILGDRVLVELEADDQQLAEIMNRLVQGGVSMRSFNDKEPTLEDVFMMVTKGLVT</sequence>
<comment type="similarity">
    <text evidence="1">Belongs to the ABC transporter superfamily.</text>
</comment>
<keyword evidence="8" id="KW-1185">Reference proteome</keyword>
<proteinExistence type="inferred from homology"/>
<accession>A0A518G695</accession>